<reference evidence="1 2" key="1">
    <citation type="submission" date="2018-06" db="EMBL/GenBank/DDBJ databases">
        <title>NTM in soil in Japan.</title>
        <authorList>
            <person name="Ohya K."/>
        </authorList>
    </citation>
    <scope>NUCLEOTIDE SEQUENCE [LARGE SCALE GENOMIC DNA]</scope>
    <source>
        <strain evidence="1 2">GF28</strain>
    </source>
</reference>
<proteinExistence type="predicted"/>
<protein>
    <submittedName>
        <fullName evidence="1">Uncharacterized protein</fullName>
    </submittedName>
</protein>
<accession>A0A329MFQ5</accession>
<evidence type="ECO:0000313" key="2">
    <source>
        <dbReference type="Proteomes" id="UP000250915"/>
    </source>
</evidence>
<dbReference type="EMBL" id="QMEV01000001">
    <property type="protein sequence ID" value="RAV17483.1"/>
    <property type="molecule type" value="Genomic_DNA"/>
</dbReference>
<name>A0A329MFQ5_9MYCO</name>
<comment type="caution">
    <text evidence="1">The sequence shown here is derived from an EMBL/GenBank/DDBJ whole genome shotgun (WGS) entry which is preliminary data.</text>
</comment>
<organism evidence="1 2">
    <name type="scientific">Mycobacterium colombiense</name>
    <dbReference type="NCBI Taxonomy" id="339268"/>
    <lineage>
        <taxon>Bacteria</taxon>
        <taxon>Bacillati</taxon>
        <taxon>Actinomycetota</taxon>
        <taxon>Actinomycetes</taxon>
        <taxon>Mycobacteriales</taxon>
        <taxon>Mycobacteriaceae</taxon>
        <taxon>Mycobacterium</taxon>
        <taxon>Mycobacterium avium complex (MAC)</taxon>
    </lineage>
</organism>
<dbReference type="RefSeq" id="WP_112630602.1">
    <property type="nucleotide sequence ID" value="NZ_QMEV01000001.1"/>
</dbReference>
<dbReference type="AlphaFoldDB" id="A0A329MFQ5"/>
<dbReference type="Proteomes" id="UP000250915">
    <property type="component" value="Unassembled WGS sequence"/>
</dbReference>
<evidence type="ECO:0000313" key="1">
    <source>
        <dbReference type="EMBL" id="RAV17483.1"/>
    </source>
</evidence>
<sequence>MTTLFPLDQEQNDKLLLQEAQRKQDLIDFATRRFAPHLVDKPDVRLINLYSTNASLRKEIRALCGDRIICVEHVVAATGRKDRNEMVQEGMYLDLPQSADLVATKSALNTKVEWLAARLGALPIVLPEATNYLMALLEKKHVLTIVGGEQSRS</sequence>
<gene>
    <name evidence="1" type="ORF">DQP57_00200</name>
</gene>